<feature type="compositionally biased region" description="Polar residues" evidence="1">
    <location>
        <begin position="160"/>
        <end position="172"/>
    </location>
</feature>
<dbReference type="OrthoDB" id="767768at2759"/>
<sequence length="189" mass="21052">MNRFLPAANALAARSTPALPKHRTHRTTLSHRLQKELIESRQRSAATAAVAATNAFRSKEVNHTRQPSKACGFPVFFPWTFNQTPCGLRRPVHSHTPRPVLNGSNKTSGRFGTRDDDNVSCKACGSPGRGLPFLDTSRLRLRTRNDGEIERGRQQMGVVSGSTKWSLPSLKTPSEPWLSHARQNANKRY</sequence>
<accession>A0A835QG68</accession>
<dbReference type="Proteomes" id="UP000639772">
    <property type="component" value="Chromosome 9"/>
</dbReference>
<dbReference type="EMBL" id="JADCNM010000009">
    <property type="protein sequence ID" value="KAG0468168.1"/>
    <property type="molecule type" value="Genomic_DNA"/>
</dbReference>
<dbReference type="PANTHER" id="PTHR35829">
    <property type="entry name" value="OS05G0470900 PROTEIN"/>
    <property type="match status" value="1"/>
</dbReference>
<evidence type="ECO:0000256" key="1">
    <source>
        <dbReference type="SAM" id="MobiDB-lite"/>
    </source>
</evidence>
<name>A0A835QG68_VANPL</name>
<evidence type="ECO:0000313" key="3">
    <source>
        <dbReference type="Proteomes" id="UP000639772"/>
    </source>
</evidence>
<reference evidence="2 3" key="1">
    <citation type="journal article" date="2020" name="Nat. Food">
        <title>A phased Vanilla planifolia genome enables genetic improvement of flavour and production.</title>
        <authorList>
            <person name="Hasing T."/>
            <person name="Tang H."/>
            <person name="Brym M."/>
            <person name="Khazi F."/>
            <person name="Huang T."/>
            <person name="Chambers A.H."/>
        </authorList>
    </citation>
    <scope>NUCLEOTIDE SEQUENCE [LARGE SCALE GENOMIC DNA]</scope>
    <source>
        <tissue evidence="2">Leaf</tissue>
    </source>
</reference>
<evidence type="ECO:0000313" key="2">
    <source>
        <dbReference type="EMBL" id="KAG0468168.1"/>
    </source>
</evidence>
<dbReference type="PANTHER" id="PTHR35829:SF3">
    <property type="entry name" value="OS05G0470900 PROTEIN"/>
    <property type="match status" value="1"/>
</dbReference>
<protein>
    <submittedName>
        <fullName evidence="2">Uncharacterized protein</fullName>
    </submittedName>
</protein>
<proteinExistence type="predicted"/>
<comment type="caution">
    <text evidence="2">The sequence shown here is derived from an EMBL/GenBank/DDBJ whole genome shotgun (WGS) entry which is preliminary data.</text>
</comment>
<feature type="region of interest" description="Disordered" evidence="1">
    <location>
        <begin position="145"/>
        <end position="189"/>
    </location>
</feature>
<organism evidence="2 3">
    <name type="scientific">Vanilla planifolia</name>
    <name type="common">Vanilla</name>
    <dbReference type="NCBI Taxonomy" id="51239"/>
    <lineage>
        <taxon>Eukaryota</taxon>
        <taxon>Viridiplantae</taxon>
        <taxon>Streptophyta</taxon>
        <taxon>Embryophyta</taxon>
        <taxon>Tracheophyta</taxon>
        <taxon>Spermatophyta</taxon>
        <taxon>Magnoliopsida</taxon>
        <taxon>Liliopsida</taxon>
        <taxon>Asparagales</taxon>
        <taxon>Orchidaceae</taxon>
        <taxon>Vanilloideae</taxon>
        <taxon>Vanilleae</taxon>
        <taxon>Vanilla</taxon>
    </lineage>
</organism>
<gene>
    <name evidence="2" type="ORF">HPP92_017496</name>
</gene>
<dbReference type="AlphaFoldDB" id="A0A835QG68"/>